<sequence length="249" mass="28481">MTVKHKFDSDYFSQGPYAGVLRSGFRKYLGKFYWARRFYARQVKKMTPAGSKILEIGCGYGDLLHFLEDDYQTYGTDISAPAIKTAKQRLHKTNLTVLAAEKTMILPEKFRTIIAAHVLEHLDDPDEVLRQISIVLVKGGNFLMIVPNSDSWGHRIKGTKWIGYKDKTHISLFSPQQWRLLLDKNGFKIKSLFGDGLWDSPYLPFIPVILQKIIFSLPAILQTLSGVPFIPVKWGESVVFLARKEKNLF</sequence>
<dbReference type="AlphaFoldDB" id="A0A0G1FRT7"/>
<keyword evidence="1" id="KW-0489">Methyltransferase</keyword>
<dbReference type="SUPFAM" id="SSF53335">
    <property type="entry name" value="S-adenosyl-L-methionine-dependent methyltransferases"/>
    <property type="match status" value="1"/>
</dbReference>
<gene>
    <name evidence="1" type="ORF">UV73_C0005G0013</name>
</gene>
<dbReference type="GO" id="GO:0008168">
    <property type="term" value="F:methyltransferase activity"/>
    <property type="evidence" value="ECO:0007669"/>
    <property type="project" value="UniProtKB-KW"/>
</dbReference>
<dbReference type="PANTHER" id="PTHR43861:SF6">
    <property type="entry name" value="METHYLTRANSFERASE TYPE 11"/>
    <property type="match status" value="1"/>
</dbReference>
<evidence type="ECO:0000313" key="1">
    <source>
        <dbReference type="EMBL" id="KKS97736.1"/>
    </source>
</evidence>
<dbReference type="PANTHER" id="PTHR43861">
    <property type="entry name" value="TRANS-ACONITATE 2-METHYLTRANSFERASE-RELATED"/>
    <property type="match status" value="1"/>
</dbReference>
<keyword evidence="1" id="KW-0808">Transferase</keyword>
<dbReference type="CDD" id="cd02440">
    <property type="entry name" value="AdoMet_MTases"/>
    <property type="match status" value="1"/>
</dbReference>
<dbReference type="GO" id="GO:0032259">
    <property type="term" value="P:methylation"/>
    <property type="evidence" value="ECO:0007669"/>
    <property type="project" value="UniProtKB-KW"/>
</dbReference>
<accession>A0A0G1FRT7</accession>
<evidence type="ECO:0000313" key="2">
    <source>
        <dbReference type="Proteomes" id="UP000034894"/>
    </source>
</evidence>
<reference evidence="1 2" key="1">
    <citation type="journal article" date="2015" name="Nature">
        <title>rRNA introns, odd ribosomes, and small enigmatic genomes across a large radiation of phyla.</title>
        <authorList>
            <person name="Brown C.T."/>
            <person name="Hug L.A."/>
            <person name="Thomas B.C."/>
            <person name="Sharon I."/>
            <person name="Castelle C.J."/>
            <person name="Singh A."/>
            <person name="Wilkins M.J."/>
            <person name="Williams K.H."/>
            <person name="Banfield J.F."/>
        </authorList>
    </citation>
    <scope>NUCLEOTIDE SEQUENCE [LARGE SCALE GENOMIC DNA]</scope>
</reference>
<dbReference type="Gene3D" id="3.40.50.150">
    <property type="entry name" value="Vaccinia Virus protein VP39"/>
    <property type="match status" value="1"/>
</dbReference>
<proteinExistence type="predicted"/>
<comment type="caution">
    <text evidence="1">The sequence shown here is derived from an EMBL/GenBank/DDBJ whole genome shotgun (WGS) entry which is preliminary data.</text>
</comment>
<dbReference type="Pfam" id="PF13489">
    <property type="entry name" value="Methyltransf_23"/>
    <property type="match status" value="1"/>
</dbReference>
<dbReference type="InterPro" id="IPR029063">
    <property type="entry name" value="SAM-dependent_MTases_sf"/>
</dbReference>
<protein>
    <submittedName>
        <fullName evidence="1">Type 11 methyltransferase</fullName>
    </submittedName>
</protein>
<organism evidence="1 2">
    <name type="scientific">Candidatus Gottesmanbacteria bacterium GW2011_GWA2_43_14</name>
    <dbReference type="NCBI Taxonomy" id="1618443"/>
    <lineage>
        <taxon>Bacteria</taxon>
        <taxon>Candidatus Gottesmaniibacteriota</taxon>
    </lineage>
</organism>
<dbReference type="Proteomes" id="UP000034894">
    <property type="component" value="Unassembled WGS sequence"/>
</dbReference>
<dbReference type="STRING" id="1618443.UV73_C0005G0013"/>
<dbReference type="EMBL" id="LCFP01000005">
    <property type="protein sequence ID" value="KKS97736.1"/>
    <property type="molecule type" value="Genomic_DNA"/>
</dbReference>
<name>A0A0G1FRT7_9BACT</name>